<evidence type="ECO:0000313" key="3">
    <source>
        <dbReference type="EMBL" id="MBB6219296.1"/>
    </source>
</evidence>
<organism evidence="3 4">
    <name type="scientific">Rhizobium leguminosarum</name>
    <dbReference type="NCBI Taxonomy" id="384"/>
    <lineage>
        <taxon>Bacteria</taxon>
        <taxon>Pseudomonadati</taxon>
        <taxon>Pseudomonadota</taxon>
        <taxon>Alphaproteobacteria</taxon>
        <taxon>Hyphomicrobiales</taxon>
        <taxon>Rhizobiaceae</taxon>
        <taxon>Rhizobium/Agrobacterium group</taxon>
        <taxon>Rhizobium</taxon>
    </lineage>
</organism>
<accession>A0A7X0DQG0</accession>
<dbReference type="EMBL" id="JACIIJ010000001">
    <property type="protein sequence ID" value="MBB6219296.1"/>
    <property type="molecule type" value="Genomic_DNA"/>
</dbReference>
<keyword evidence="2" id="KW-0472">Membrane</keyword>
<evidence type="ECO:0000256" key="1">
    <source>
        <dbReference type="SAM" id="MobiDB-lite"/>
    </source>
</evidence>
<feature type="region of interest" description="Disordered" evidence="1">
    <location>
        <begin position="56"/>
        <end position="120"/>
    </location>
</feature>
<feature type="transmembrane region" description="Helical" evidence="2">
    <location>
        <begin position="29"/>
        <end position="50"/>
    </location>
</feature>
<reference evidence="3 4" key="1">
    <citation type="submission" date="2020-08" db="EMBL/GenBank/DDBJ databases">
        <title>Genomic Encyclopedia of Type Strains, Phase IV (KMG-V): Genome sequencing to study the core and pangenomes of soil and plant-associated prokaryotes.</title>
        <authorList>
            <person name="Whitman W."/>
        </authorList>
    </citation>
    <scope>NUCLEOTIDE SEQUENCE [LARGE SCALE GENOMIC DNA]</scope>
    <source>
        <strain evidence="3 4">SEMIA 4011</strain>
    </source>
</reference>
<feature type="region of interest" description="Disordered" evidence="1">
    <location>
        <begin position="1"/>
        <end position="25"/>
    </location>
</feature>
<dbReference type="AlphaFoldDB" id="A0A7X0DQG0"/>
<protein>
    <submittedName>
        <fullName evidence="3">Cytoskeletal protein RodZ</fullName>
    </submittedName>
</protein>
<gene>
    <name evidence="3" type="ORF">GGE66_000240</name>
</gene>
<evidence type="ECO:0000256" key="2">
    <source>
        <dbReference type="SAM" id="Phobius"/>
    </source>
</evidence>
<dbReference type="Proteomes" id="UP000517187">
    <property type="component" value="Unassembled WGS sequence"/>
</dbReference>
<comment type="caution">
    <text evidence="3">The sequence shown here is derived from an EMBL/GenBank/DDBJ whole genome shotgun (WGS) entry which is preliminary data.</text>
</comment>
<sequence length="120" mass="12375">MVSNRNDPGEPRVTETATEARQGSYGKPVFAVLVCGILLALLAWGGVEIWGESIDRDEKPTASTTPDPINAQPSGPGTFDNNAADGSSRPPEATDRSPSPSGNGGGPTQVTTPAGTEKIR</sequence>
<keyword evidence="2" id="KW-1133">Transmembrane helix</keyword>
<evidence type="ECO:0000313" key="4">
    <source>
        <dbReference type="Proteomes" id="UP000517187"/>
    </source>
</evidence>
<keyword evidence="2" id="KW-0812">Transmembrane</keyword>
<dbReference type="RefSeq" id="WP_003591062.1">
    <property type="nucleotide sequence ID" value="NZ_JACIIJ010000001.1"/>
</dbReference>
<name>A0A7X0DQG0_RHILE</name>
<feature type="compositionally biased region" description="Polar residues" evidence="1">
    <location>
        <begin position="61"/>
        <end position="85"/>
    </location>
</feature>
<proteinExistence type="predicted"/>